<evidence type="ECO:0000313" key="2">
    <source>
        <dbReference type="Proteomes" id="UP000244729"/>
    </source>
</evidence>
<reference evidence="1 2" key="1">
    <citation type="submission" date="2018-04" db="EMBL/GenBank/DDBJ databases">
        <authorList>
            <person name="Li J."/>
        </authorList>
    </citation>
    <scope>NUCLEOTIDE SEQUENCE [LARGE SCALE GENOMIC DNA]</scope>
    <source>
        <strain evidence="2">30A</strain>
    </source>
</reference>
<dbReference type="KEGG" id="agm:DCE93_08315"/>
<evidence type="ECO:0000313" key="1">
    <source>
        <dbReference type="EMBL" id="AWB95670.1"/>
    </source>
</evidence>
<dbReference type="EMBL" id="CP028913">
    <property type="protein sequence ID" value="AWB95670.1"/>
    <property type="molecule type" value="Genomic_DNA"/>
</dbReference>
<sequence length="80" mass="8330">MNRTSNELGSRSEFDERVIELADFEPDIPAVSIHFEPAACGITGLGTYVCTFSVEAFGRATLTASGYAATGSVVNADPGA</sequence>
<dbReference type="OrthoDB" id="5001761at2"/>
<accession>A0A2S0WWK8</accession>
<organism evidence="1 2">
    <name type="scientific">Agromyces badenianii</name>
    <dbReference type="NCBI Taxonomy" id="2080742"/>
    <lineage>
        <taxon>Bacteria</taxon>
        <taxon>Bacillati</taxon>
        <taxon>Actinomycetota</taxon>
        <taxon>Actinomycetes</taxon>
        <taxon>Micrococcales</taxon>
        <taxon>Microbacteriaceae</taxon>
        <taxon>Agromyces</taxon>
    </lineage>
</organism>
<proteinExistence type="predicted"/>
<dbReference type="RefSeq" id="WP_108595479.1">
    <property type="nucleotide sequence ID" value="NZ_CP028913.1"/>
</dbReference>
<gene>
    <name evidence="1" type="ORF">DCE93_08315</name>
</gene>
<name>A0A2S0WWK8_9MICO</name>
<dbReference type="Proteomes" id="UP000244729">
    <property type="component" value="Chromosome"/>
</dbReference>
<dbReference type="AlphaFoldDB" id="A0A2S0WWK8"/>
<protein>
    <submittedName>
        <fullName evidence="1">Uncharacterized protein</fullName>
    </submittedName>
</protein>
<keyword evidence="2" id="KW-1185">Reference proteome</keyword>